<feature type="domain" description="C2H2-type" evidence="3">
    <location>
        <begin position="102"/>
        <end position="129"/>
    </location>
</feature>
<evidence type="ECO:0000256" key="2">
    <source>
        <dbReference type="SAM" id="MobiDB-lite"/>
    </source>
</evidence>
<organism evidence="4 5">
    <name type="scientific">Pleurostoma richardsiae</name>
    <dbReference type="NCBI Taxonomy" id="41990"/>
    <lineage>
        <taxon>Eukaryota</taxon>
        <taxon>Fungi</taxon>
        <taxon>Dikarya</taxon>
        <taxon>Ascomycota</taxon>
        <taxon>Pezizomycotina</taxon>
        <taxon>Sordariomycetes</taxon>
        <taxon>Sordariomycetidae</taxon>
        <taxon>Calosphaeriales</taxon>
        <taxon>Pleurostomataceae</taxon>
        <taxon>Pleurostoma</taxon>
    </lineage>
</organism>
<accession>A0AA38RIG5</accession>
<evidence type="ECO:0000259" key="3">
    <source>
        <dbReference type="PROSITE" id="PS50157"/>
    </source>
</evidence>
<feature type="region of interest" description="Disordered" evidence="2">
    <location>
        <begin position="152"/>
        <end position="187"/>
    </location>
</feature>
<sequence>MELCSDDLATLMPADPVLWSMCLELDNYDLCSTLAPEIDPIAFLGEPSPATAPVEPDEYFEPVTIAKAKYKCTECKEKTFARREHLKRHIKTKHQMETKDYINCDYCCRRFSRLDNWRSHVLLHTTKTGRTPYVPAAKAALARERAELKQRLPAARRPGKVTRRAGRRDTHGEKHSFPVAATGSLRR</sequence>
<dbReference type="InterPro" id="IPR013087">
    <property type="entry name" value="Znf_C2H2_type"/>
</dbReference>
<dbReference type="EMBL" id="JANBVO010000033">
    <property type="protein sequence ID" value="KAJ9137679.1"/>
    <property type="molecule type" value="Genomic_DNA"/>
</dbReference>
<feature type="domain" description="C2H2-type" evidence="3">
    <location>
        <begin position="70"/>
        <end position="99"/>
    </location>
</feature>
<keyword evidence="5" id="KW-1185">Reference proteome</keyword>
<feature type="compositionally biased region" description="Basic residues" evidence="2">
    <location>
        <begin position="157"/>
        <end position="166"/>
    </location>
</feature>
<dbReference type="PROSITE" id="PS50157">
    <property type="entry name" value="ZINC_FINGER_C2H2_2"/>
    <property type="match status" value="2"/>
</dbReference>
<name>A0AA38RIG5_9PEZI</name>
<keyword evidence="1" id="KW-0863">Zinc-finger</keyword>
<dbReference type="Pfam" id="PF00096">
    <property type="entry name" value="zf-C2H2"/>
    <property type="match status" value="1"/>
</dbReference>
<evidence type="ECO:0000256" key="1">
    <source>
        <dbReference type="PROSITE-ProRule" id="PRU00042"/>
    </source>
</evidence>
<keyword evidence="1" id="KW-0862">Zinc</keyword>
<comment type="caution">
    <text evidence="4">The sequence shown here is derived from an EMBL/GenBank/DDBJ whole genome shotgun (WGS) entry which is preliminary data.</text>
</comment>
<evidence type="ECO:0000313" key="5">
    <source>
        <dbReference type="Proteomes" id="UP001174694"/>
    </source>
</evidence>
<feature type="compositionally biased region" description="Basic and acidic residues" evidence="2">
    <location>
        <begin position="167"/>
        <end position="176"/>
    </location>
</feature>
<evidence type="ECO:0000313" key="4">
    <source>
        <dbReference type="EMBL" id="KAJ9137679.1"/>
    </source>
</evidence>
<dbReference type="SMART" id="SM00355">
    <property type="entry name" value="ZnF_C2H2"/>
    <property type="match status" value="2"/>
</dbReference>
<dbReference type="GO" id="GO:0008270">
    <property type="term" value="F:zinc ion binding"/>
    <property type="evidence" value="ECO:0007669"/>
    <property type="project" value="UniProtKB-KW"/>
</dbReference>
<proteinExistence type="predicted"/>
<gene>
    <name evidence="4" type="ORF">NKR23_g9025</name>
</gene>
<dbReference type="AlphaFoldDB" id="A0AA38RIG5"/>
<reference evidence="4" key="1">
    <citation type="submission" date="2022-07" db="EMBL/GenBank/DDBJ databases">
        <title>Fungi with potential for degradation of polypropylene.</title>
        <authorList>
            <person name="Gostincar C."/>
        </authorList>
    </citation>
    <scope>NUCLEOTIDE SEQUENCE</scope>
    <source>
        <strain evidence="4">EXF-13308</strain>
    </source>
</reference>
<keyword evidence="1" id="KW-0479">Metal-binding</keyword>
<protein>
    <recommendedName>
        <fullName evidence="3">C2H2-type domain-containing protein</fullName>
    </recommendedName>
</protein>
<dbReference type="Gene3D" id="3.30.160.60">
    <property type="entry name" value="Classic Zinc Finger"/>
    <property type="match status" value="1"/>
</dbReference>
<dbReference type="PROSITE" id="PS00028">
    <property type="entry name" value="ZINC_FINGER_C2H2_1"/>
    <property type="match status" value="1"/>
</dbReference>
<dbReference type="Proteomes" id="UP001174694">
    <property type="component" value="Unassembled WGS sequence"/>
</dbReference>